<dbReference type="FunFam" id="1.25.40.10:FF:000158">
    <property type="entry name" value="pentatricopeptide repeat-containing protein At2g33680"/>
    <property type="match status" value="1"/>
</dbReference>
<sequence>MELHLSAPSRFSPVFSVPGLSFNLSKPRSLCIGSCSCFSRGQSLIPKPQLNPKTITPVPDPREEEEVEMEDGDEGFQKAAASQGICGQIEKLVFFKRYKEALELFEILQLRGGRSAVGASTYDSLVTACIGLSYSGFLDEGIEIFESMSRDSKMKPRAMHYACMIELLGREGLLDEALELIRDAPFSPTTNMWAALLTACRIHKNLELGKFAAEKLFGMEPEKLSNYIVLLNIYNSCGRAADGAKVLEALKKKGLRLLPACTWIEVKKQPHRFIFGDKSHPESIKIYERLDNLIKEMVKQGYAPMEKHLLPDVGQHEQRMLNYHSEKLAVAYGLISTQDYTPLHLVQGHRICSDCHSAIKLITLITKREIVVRDASRFHHFKHGSCSCGDYW</sequence>
<dbReference type="AlphaFoldDB" id="A0A9D5CK41"/>
<dbReference type="InterPro" id="IPR046960">
    <property type="entry name" value="PPR_At4g14850-like_plant"/>
</dbReference>
<comment type="caution">
    <text evidence="3">The sequence shown here is derived from an EMBL/GenBank/DDBJ whole genome shotgun (WGS) entry which is preliminary data.</text>
</comment>
<dbReference type="Pfam" id="PF01535">
    <property type="entry name" value="PPR"/>
    <property type="match status" value="1"/>
</dbReference>
<protein>
    <recommendedName>
        <fullName evidence="2">DYW domain-containing protein</fullName>
    </recommendedName>
</protein>
<dbReference type="InterPro" id="IPR011990">
    <property type="entry name" value="TPR-like_helical_dom_sf"/>
</dbReference>
<reference evidence="3" key="1">
    <citation type="submission" date="2021-03" db="EMBL/GenBank/DDBJ databases">
        <authorList>
            <person name="Li Z."/>
            <person name="Yang C."/>
        </authorList>
    </citation>
    <scope>NUCLEOTIDE SEQUENCE</scope>
    <source>
        <strain evidence="3">Dzin_1.0</strain>
        <tissue evidence="3">Leaf</tissue>
    </source>
</reference>
<dbReference type="GO" id="GO:0099402">
    <property type="term" value="P:plant organ development"/>
    <property type="evidence" value="ECO:0007669"/>
    <property type="project" value="UniProtKB-ARBA"/>
</dbReference>
<reference evidence="3" key="2">
    <citation type="journal article" date="2022" name="Hortic Res">
        <title>The genome of Dioscorea zingiberensis sheds light on the biosynthesis, origin and evolution of the medicinally important diosgenin saponins.</title>
        <authorList>
            <person name="Li Y."/>
            <person name="Tan C."/>
            <person name="Li Z."/>
            <person name="Guo J."/>
            <person name="Li S."/>
            <person name="Chen X."/>
            <person name="Wang C."/>
            <person name="Dai X."/>
            <person name="Yang H."/>
            <person name="Song W."/>
            <person name="Hou L."/>
            <person name="Xu J."/>
            <person name="Tong Z."/>
            <person name="Xu A."/>
            <person name="Yuan X."/>
            <person name="Wang W."/>
            <person name="Yang Q."/>
            <person name="Chen L."/>
            <person name="Sun Z."/>
            <person name="Wang K."/>
            <person name="Pan B."/>
            <person name="Chen J."/>
            <person name="Bao Y."/>
            <person name="Liu F."/>
            <person name="Qi X."/>
            <person name="Gang D.R."/>
            <person name="Wen J."/>
            <person name="Li J."/>
        </authorList>
    </citation>
    <scope>NUCLEOTIDE SEQUENCE</scope>
    <source>
        <strain evidence="3">Dzin_1.0</strain>
    </source>
</reference>
<evidence type="ECO:0000313" key="3">
    <source>
        <dbReference type="EMBL" id="KAJ0974818.1"/>
    </source>
</evidence>
<dbReference type="InterPro" id="IPR002885">
    <property type="entry name" value="PPR_rpt"/>
</dbReference>
<evidence type="ECO:0000259" key="2">
    <source>
        <dbReference type="Pfam" id="PF14432"/>
    </source>
</evidence>
<dbReference type="Pfam" id="PF20430">
    <property type="entry name" value="Eplus_motif"/>
    <property type="match status" value="1"/>
</dbReference>
<feature type="domain" description="DYW" evidence="2">
    <location>
        <begin position="301"/>
        <end position="392"/>
    </location>
</feature>
<organism evidence="3 4">
    <name type="scientific">Dioscorea zingiberensis</name>
    <dbReference type="NCBI Taxonomy" id="325984"/>
    <lineage>
        <taxon>Eukaryota</taxon>
        <taxon>Viridiplantae</taxon>
        <taxon>Streptophyta</taxon>
        <taxon>Embryophyta</taxon>
        <taxon>Tracheophyta</taxon>
        <taxon>Spermatophyta</taxon>
        <taxon>Magnoliopsida</taxon>
        <taxon>Liliopsida</taxon>
        <taxon>Dioscoreales</taxon>
        <taxon>Dioscoreaceae</taxon>
        <taxon>Dioscorea</taxon>
    </lineage>
</organism>
<dbReference type="Gene3D" id="1.25.40.10">
    <property type="entry name" value="Tetratricopeptide repeat domain"/>
    <property type="match status" value="1"/>
</dbReference>
<gene>
    <name evidence="3" type="ORF">J5N97_016783</name>
</gene>
<dbReference type="PANTHER" id="PTHR47926:SF434">
    <property type="entry name" value="PENTATRICOPEPTIDE REPEAT SUPERFAMILY PROTEIN"/>
    <property type="match status" value="1"/>
</dbReference>
<keyword evidence="1" id="KW-0677">Repeat</keyword>
<proteinExistence type="predicted"/>
<dbReference type="InterPro" id="IPR046849">
    <property type="entry name" value="E2_motif"/>
</dbReference>
<dbReference type="InterPro" id="IPR032867">
    <property type="entry name" value="DYW_dom"/>
</dbReference>
<name>A0A9D5CK41_9LILI</name>
<dbReference type="GO" id="GO:0009451">
    <property type="term" value="P:RNA modification"/>
    <property type="evidence" value="ECO:0007669"/>
    <property type="project" value="InterPro"/>
</dbReference>
<dbReference type="Pfam" id="PF14432">
    <property type="entry name" value="DYW_deaminase"/>
    <property type="match status" value="1"/>
</dbReference>
<dbReference type="EMBL" id="JAGGNH010000004">
    <property type="protein sequence ID" value="KAJ0974818.1"/>
    <property type="molecule type" value="Genomic_DNA"/>
</dbReference>
<evidence type="ECO:0000256" key="1">
    <source>
        <dbReference type="ARBA" id="ARBA00022737"/>
    </source>
</evidence>
<dbReference type="GO" id="GO:0003723">
    <property type="term" value="F:RNA binding"/>
    <property type="evidence" value="ECO:0007669"/>
    <property type="project" value="InterPro"/>
</dbReference>
<accession>A0A9D5CK41</accession>
<dbReference type="Proteomes" id="UP001085076">
    <property type="component" value="Miscellaneous, Linkage group lg04"/>
</dbReference>
<dbReference type="GO" id="GO:0008270">
    <property type="term" value="F:zinc ion binding"/>
    <property type="evidence" value="ECO:0007669"/>
    <property type="project" value="InterPro"/>
</dbReference>
<evidence type="ECO:0000313" key="4">
    <source>
        <dbReference type="Proteomes" id="UP001085076"/>
    </source>
</evidence>
<dbReference type="Pfam" id="PF20431">
    <property type="entry name" value="E_motif"/>
    <property type="match status" value="1"/>
</dbReference>
<keyword evidence="4" id="KW-1185">Reference proteome</keyword>
<dbReference type="PANTHER" id="PTHR47926">
    <property type="entry name" value="PENTATRICOPEPTIDE REPEAT-CONTAINING PROTEIN"/>
    <property type="match status" value="1"/>
</dbReference>
<dbReference type="OrthoDB" id="185373at2759"/>
<dbReference type="InterPro" id="IPR046848">
    <property type="entry name" value="E_motif"/>
</dbReference>